<evidence type="ECO:0000313" key="2">
    <source>
        <dbReference type="Proteomes" id="UP001497700"/>
    </source>
</evidence>
<protein>
    <submittedName>
        <fullName evidence="1">Uncharacterized protein</fullName>
    </submittedName>
</protein>
<reference evidence="1 2" key="1">
    <citation type="journal article" date="2022" name="New Phytol.">
        <title>Ecological generalism drives hyperdiversity of secondary metabolite gene clusters in xylarialean endophytes.</title>
        <authorList>
            <person name="Franco M.E.E."/>
            <person name="Wisecaver J.H."/>
            <person name="Arnold A.E."/>
            <person name="Ju Y.M."/>
            <person name="Slot J.C."/>
            <person name="Ahrendt S."/>
            <person name="Moore L.P."/>
            <person name="Eastman K.E."/>
            <person name="Scott K."/>
            <person name="Konkel Z."/>
            <person name="Mondo S.J."/>
            <person name="Kuo A."/>
            <person name="Hayes R.D."/>
            <person name="Haridas S."/>
            <person name="Andreopoulos B."/>
            <person name="Riley R."/>
            <person name="LaButti K."/>
            <person name="Pangilinan J."/>
            <person name="Lipzen A."/>
            <person name="Amirebrahimi M."/>
            <person name="Yan J."/>
            <person name="Adam C."/>
            <person name="Keymanesh K."/>
            <person name="Ng V."/>
            <person name="Louie K."/>
            <person name="Northen T."/>
            <person name="Drula E."/>
            <person name="Henrissat B."/>
            <person name="Hsieh H.M."/>
            <person name="Youens-Clark K."/>
            <person name="Lutzoni F."/>
            <person name="Miadlikowska J."/>
            <person name="Eastwood D.C."/>
            <person name="Hamelin R.C."/>
            <person name="Grigoriev I.V."/>
            <person name="U'Ren J.M."/>
        </authorList>
    </citation>
    <scope>NUCLEOTIDE SEQUENCE [LARGE SCALE GENOMIC DNA]</scope>
    <source>
        <strain evidence="1 2">CBS 119005</strain>
    </source>
</reference>
<gene>
    <name evidence="1" type="ORF">F4820DRAFT_71303</name>
</gene>
<sequence length="113" mass="12681">MICLHGGGICLAWALDILWCIYRKTVSRGACMIACTAPPGRIRVAILQIYWSPRYRCYGLRSDIIMRHSAIEVPLACIGRVTVVLPVKGKSLKMHEQVGIIGWAPRDARPHKR</sequence>
<accession>A0ACB9YQ33</accession>
<comment type="caution">
    <text evidence="1">The sequence shown here is derived from an EMBL/GenBank/DDBJ whole genome shotgun (WGS) entry which is preliminary data.</text>
</comment>
<dbReference type="EMBL" id="MU393556">
    <property type="protein sequence ID" value="KAI4861301.1"/>
    <property type="molecule type" value="Genomic_DNA"/>
</dbReference>
<name>A0ACB9YQ33_9PEZI</name>
<evidence type="ECO:0000313" key="1">
    <source>
        <dbReference type="EMBL" id="KAI4861301.1"/>
    </source>
</evidence>
<proteinExistence type="predicted"/>
<dbReference type="Proteomes" id="UP001497700">
    <property type="component" value="Unassembled WGS sequence"/>
</dbReference>
<organism evidence="1 2">
    <name type="scientific">Hypoxylon rubiginosum</name>
    <dbReference type="NCBI Taxonomy" id="110542"/>
    <lineage>
        <taxon>Eukaryota</taxon>
        <taxon>Fungi</taxon>
        <taxon>Dikarya</taxon>
        <taxon>Ascomycota</taxon>
        <taxon>Pezizomycotina</taxon>
        <taxon>Sordariomycetes</taxon>
        <taxon>Xylariomycetidae</taxon>
        <taxon>Xylariales</taxon>
        <taxon>Hypoxylaceae</taxon>
        <taxon>Hypoxylon</taxon>
    </lineage>
</organism>
<keyword evidence="2" id="KW-1185">Reference proteome</keyword>